<evidence type="ECO:0000313" key="1">
    <source>
        <dbReference type="EMBL" id="CAG8569933.1"/>
    </source>
</evidence>
<protein>
    <submittedName>
        <fullName evidence="1">7417_t:CDS:1</fullName>
    </submittedName>
</protein>
<dbReference type="EMBL" id="CAJVPP010001717">
    <property type="protein sequence ID" value="CAG8569933.1"/>
    <property type="molecule type" value="Genomic_DNA"/>
</dbReference>
<feature type="non-terminal residue" evidence="1">
    <location>
        <position position="1"/>
    </location>
</feature>
<dbReference type="AlphaFoldDB" id="A0A9N9BNN2"/>
<organism evidence="1 2">
    <name type="scientific">Funneliformis mosseae</name>
    <name type="common">Endomycorrhizal fungus</name>
    <name type="synonym">Glomus mosseae</name>
    <dbReference type="NCBI Taxonomy" id="27381"/>
    <lineage>
        <taxon>Eukaryota</taxon>
        <taxon>Fungi</taxon>
        <taxon>Fungi incertae sedis</taxon>
        <taxon>Mucoromycota</taxon>
        <taxon>Glomeromycotina</taxon>
        <taxon>Glomeromycetes</taxon>
        <taxon>Glomerales</taxon>
        <taxon>Glomeraceae</taxon>
        <taxon>Funneliformis</taxon>
    </lineage>
</organism>
<name>A0A9N9BNN2_FUNMO</name>
<keyword evidence="2" id="KW-1185">Reference proteome</keyword>
<proteinExistence type="predicted"/>
<reference evidence="1" key="1">
    <citation type="submission" date="2021-06" db="EMBL/GenBank/DDBJ databases">
        <authorList>
            <person name="Kallberg Y."/>
            <person name="Tangrot J."/>
            <person name="Rosling A."/>
        </authorList>
    </citation>
    <scope>NUCLEOTIDE SEQUENCE</scope>
    <source>
        <strain evidence="1">87-6 pot B 2015</strain>
    </source>
</reference>
<gene>
    <name evidence="1" type="ORF">FMOSSE_LOCUS7401</name>
</gene>
<dbReference type="Proteomes" id="UP000789375">
    <property type="component" value="Unassembled WGS sequence"/>
</dbReference>
<sequence>FLRENFLPTNLGNNSHTIISIRLEPPNCAKVYLIYKDICSD</sequence>
<accession>A0A9N9BNN2</accession>
<evidence type="ECO:0000313" key="2">
    <source>
        <dbReference type="Proteomes" id="UP000789375"/>
    </source>
</evidence>
<comment type="caution">
    <text evidence="1">The sequence shown here is derived from an EMBL/GenBank/DDBJ whole genome shotgun (WGS) entry which is preliminary data.</text>
</comment>